<dbReference type="GO" id="GO:0005886">
    <property type="term" value="C:plasma membrane"/>
    <property type="evidence" value="ECO:0007669"/>
    <property type="project" value="UniProtKB-SubCell"/>
</dbReference>
<feature type="domain" description="Methyl-accepting transducer" evidence="9">
    <location>
        <begin position="142"/>
        <end position="378"/>
    </location>
</feature>
<dbReference type="PATRIC" id="fig|1461583.4.peg.988"/>
<sequence length="427" mass="45875">MHQHKAKIGIAKKLVFFVGALALVTYSTSFIFMEYIHPMFFPQVNVVLFQAITYALGIMWSCILAAIFSGVLVKPLLKLERAVSEAAEGKISKDLVVPNTQDELNAVGTAFNEMLSNLRTIIKGIEINYDATHEVIDGLAKQTTTAKANAEGISATINQISDGAEASAMAVQHTAEAMEDAREVATTVTDEVTTTTHQAQQLVQELSVAIVAIDELTSGIEQIAMRSTAVLTNVEGLEANATAIGSVTELVGAIAEQTNLLALNASIEAARAGEHGKGFAVVADEVRALADQSATAVRDSNELIRGMQQNVGIVGEAIREQVQFARAEAARVSMTTQAVQTVEAAIHTIAHATENIARMMEQQMTSIEETAKQSQEVAAIAEQTSAGAEEVRARAEEQMYAMATIEASMAQLEQHAQKLYEMIHRFS</sequence>
<evidence type="ECO:0000256" key="7">
    <source>
        <dbReference type="SAM" id="Coils"/>
    </source>
</evidence>
<proteinExistence type="inferred from homology"/>
<dbReference type="Gene3D" id="1.10.287.950">
    <property type="entry name" value="Methyl-accepting chemotaxis protein"/>
    <property type="match status" value="1"/>
</dbReference>
<dbReference type="PROSITE" id="PS50885">
    <property type="entry name" value="HAMP"/>
    <property type="match status" value="1"/>
</dbReference>
<keyword evidence="3 8" id="KW-0472">Membrane</keyword>
<dbReference type="SMART" id="SM00304">
    <property type="entry name" value="HAMP"/>
    <property type="match status" value="1"/>
</dbReference>
<evidence type="ECO:0000256" key="1">
    <source>
        <dbReference type="ARBA" id="ARBA00004236"/>
    </source>
</evidence>
<dbReference type="Gene3D" id="6.10.340.10">
    <property type="match status" value="1"/>
</dbReference>
<dbReference type="InterPro" id="IPR004089">
    <property type="entry name" value="MCPsignal_dom"/>
</dbReference>
<evidence type="ECO:0000259" key="9">
    <source>
        <dbReference type="PROSITE" id="PS50111"/>
    </source>
</evidence>
<dbReference type="AlphaFoldDB" id="A0A078M6A0"/>
<reference evidence="11" key="1">
    <citation type="submission" date="2014-07" db="EMBL/GenBank/DDBJ databases">
        <authorList>
            <person name="Urmite Genomes Urmite Genomes"/>
        </authorList>
    </citation>
    <scope>NUCLEOTIDE SEQUENCE</scope>
    <source>
        <strain evidence="11">13S34_air</strain>
    </source>
</reference>
<evidence type="ECO:0000256" key="5">
    <source>
        <dbReference type="ARBA" id="ARBA00029447"/>
    </source>
</evidence>
<dbReference type="SMART" id="SM00283">
    <property type="entry name" value="MA"/>
    <property type="match status" value="1"/>
</dbReference>
<organism evidence="11">
    <name type="scientific">Metalysinibacillus saudimassiliensis</name>
    <dbReference type="NCBI Taxonomy" id="1461583"/>
    <lineage>
        <taxon>Bacteria</taxon>
        <taxon>Bacillati</taxon>
        <taxon>Bacillota</taxon>
        <taxon>Bacilli</taxon>
        <taxon>Bacillales</taxon>
        <taxon>Caryophanaceae</taxon>
        <taxon>Metalysinibacillus</taxon>
    </lineage>
</organism>
<dbReference type="InterPro" id="IPR003660">
    <property type="entry name" value="HAMP_dom"/>
</dbReference>
<evidence type="ECO:0000256" key="8">
    <source>
        <dbReference type="SAM" id="Phobius"/>
    </source>
</evidence>
<evidence type="ECO:0000313" key="11">
    <source>
        <dbReference type="EMBL" id="CEA01795.1"/>
    </source>
</evidence>
<dbReference type="PROSITE" id="PS50111">
    <property type="entry name" value="CHEMOTAXIS_TRANSDUC_2"/>
    <property type="match status" value="1"/>
</dbReference>
<evidence type="ECO:0000256" key="3">
    <source>
        <dbReference type="ARBA" id="ARBA00023136"/>
    </source>
</evidence>
<evidence type="ECO:0000256" key="4">
    <source>
        <dbReference type="ARBA" id="ARBA00023224"/>
    </source>
</evidence>
<dbReference type="PANTHER" id="PTHR32089">
    <property type="entry name" value="METHYL-ACCEPTING CHEMOTAXIS PROTEIN MCPB"/>
    <property type="match status" value="1"/>
</dbReference>
<keyword evidence="8" id="KW-1133">Transmembrane helix</keyword>
<keyword evidence="8" id="KW-0812">Transmembrane</keyword>
<dbReference type="PANTHER" id="PTHR32089:SF112">
    <property type="entry name" value="LYSOZYME-LIKE PROTEIN-RELATED"/>
    <property type="match status" value="1"/>
</dbReference>
<protein>
    <submittedName>
        <fullName evidence="11">Methyl-accepting chemotaxis protein McpA</fullName>
    </submittedName>
</protein>
<dbReference type="GO" id="GO:0007165">
    <property type="term" value="P:signal transduction"/>
    <property type="evidence" value="ECO:0007669"/>
    <property type="project" value="UniProtKB-KW"/>
</dbReference>
<dbReference type="Pfam" id="PF00015">
    <property type="entry name" value="MCPsignal"/>
    <property type="match status" value="1"/>
</dbReference>
<keyword evidence="4 6" id="KW-0807">Transducer</keyword>
<feature type="domain" description="HAMP" evidence="10">
    <location>
        <begin position="70"/>
        <end position="123"/>
    </location>
</feature>
<name>A0A078M6A0_9BACL</name>
<comment type="similarity">
    <text evidence="5">Belongs to the methyl-accepting chemotaxis (MCP) protein family.</text>
</comment>
<dbReference type="HOGENOM" id="CLU_000445_107_18_9"/>
<keyword evidence="2" id="KW-1003">Cell membrane</keyword>
<comment type="subcellular location">
    <subcellularLocation>
        <location evidence="1">Cell membrane</location>
    </subcellularLocation>
</comment>
<gene>
    <name evidence="11" type="primary">mcpA_2</name>
    <name evidence="11" type="ORF">BN1050_01027</name>
</gene>
<dbReference type="Pfam" id="PF00672">
    <property type="entry name" value="HAMP"/>
    <property type="match status" value="1"/>
</dbReference>
<feature type="transmembrane region" description="Helical" evidence="8">
    <location>
        <begin position="14"/>
        <end position="36"/>
    </location>
</feature>
<feature type="coiled-coil region" evidence="7">
    <location>
        <begin position="378"/>
        <end position="422"/>
    </location>
</feature>
<feature type="transmembrane region" description="Helical" evidence="8">
    <location>
        <begin position="48"/>
        <end position="73"/>
    </location>
</feature>
<dbReference type="CDD" id="cd06225">
    <property type="entry name" value="HAMP"/>
    <property type="match status" value="1"/>
</dbReference>
<evidence type="ECO:0000256" key="6">
    <source>
        <dbReference type="PROSITE-ProRule" id="PRU00284"/>
    </source>
</evidence>
<evidence type="ECO:0000256" key="2">
    <source>
        <dbReference type="ARBA" id="ARBA00022475"/>
    </source>
</evidence>
<accession>A0A078M6A0</accession>
<dbReference type="SUPFAM" id="SSF58104">
    <property type="entry name" value="Methyl-accepting chemotaxis protein (MCP) signaling domain"/>
    <property type="match status" value="1"/>
</dbReference>
<keyword evidence="7" id="KW-0175">Coiled coil</keyword>
<evidence type="ECO:0000259" key="10">
    <source>
        <dbReference type="PROSITE" id="PS50885"/>
    </source>
</evidence>
<dbReference type="EMBL" id="LN483074">
    <property type="protein sequence ID" value="CEA01795.1"/>
    <property type="molecule type" value="Genomic_DNA"/>
</dbReference>